<gene>
    <name evidence="1" type="ORF">Bca52824_018189</name>
</gene>
<evidence type="ECO:0008006" key="3">
    <source>
        <dbReference type="Google" id="ProtNLM"/>
    </source>
</evidence>
<dbReference type="OrthoDB" id="1045288at2759"/>
<evidence type="ECO:0000313" key="1">
    <source>
        <dbReference type="EMBL" id="KAG2315067.1"/>
    </source>
</evidence>
<dbReference type="InterPro" id="IPR040338">
    <property type="entry name" value="At1g67623-like"/>
</dbReference>
<keyword evidence="2" id="KW-1185">Reference proteome</keyword>
<accession>A0A8X8AY75</accession>
<evidence type="ECO:0000313" key="2">
    <source>
        <dbReference type="Proteomes" id="UP000886595"/>
    </source>
</evidence>
<sequence length="67" mass="7688">MDYFPLLELPEDIKALVVERVARNSIQDLYGVRASSKSMKALADRRRVYHFSDLLSVPWGSICILSF</sequence>
<dbReference type="AlphaFoldDB" id="A0A8X8AY75"/>
<organism evidence="1 2">
    <name type="scientific">Brassica carinata</name>
    <name type="common">Ethiopian mustard</name>
    <name type="synonym">Abyssinian cabbage</name>
    <dbReference type="NCBI Taxonomy" id="52824"/>
    <lineage>
        <taxon>Eukaryota</taxon>
        <taxon>Viridiplantae</taxon>
        <taxon>Streptophyta</taxon>
        <taxon>Embryophyta</taxon>
        <taxon>Tracheophyta</taxon>
        <taxon>Spermatophyta</taxon>
        <taxon>Magnoliopsida</taxon>
        <taxon>eudicotyledons</taxon>
        <taxon>Gunneridae</taxon>
        <taxon>Pentapetalae</taxon>
        <taxon>rosids</taxon>
        <taxon>malvids</taxon>
        <taxon>Brassicales</taxon>
        <taxon>Brassicaceae</taxon>
        <taxon>Brassiceae</taxon>
        <taxon>Brassica</taxon>
    </lineage>
</organism>
<proteinExistence type="predicted"/>
<comment type="caution">
    <text evidence="1">The sequence shown here is derived from an EMBL/GenBank/DDBJ whole genome shotgun (WGS) entry which is preliminary data.</text>
</comment>
<reference evidence="1 2" key="1">
    <citation type="submission" date="2020-02" db="EMBL/GenBank/DDBJ databases">
        <authorList>
            <person name="Ma Q."/>
            <person name="Huang Y."/>
            <person name="Song X."/>
            <person name="Pei D."/>
        </authorList>
    </citation>
    <scope>NUCLEOTIDE SEQUENCE [LARGE SCALE GENOMIC DNA]</scope>
    <source>
        <strain evidence="1">Sxm20200214</strain>
        <tissue evidence="1">Leaf</tissue>
    </source>
</reference>
<dbReference type="EMBL" id="JAAMPC010000004">
    <property type="protein sequence ID" value="KAG2315067.1"/>
    <property type="molecule type" value="Genomic_DNA"/>
</dbReference>
<dbReference type="PANTHER" id="PTHR33784:SF23">
    <property type="entry name" value="F-BOX DOMAIN-CONTAINING PROTEIN"/>
    <property type="match status" value="1"/>
</dbReference>
<protein>
    <recommendedName>
        <fullName evidence="3">F-box domain-containing protein</fullName>
    </recommendedName>
</protein>
<dbReference type="Proteomes" id="UP000886595">
    <property type="component" value="Unassembled WGS sequence"/>
</dbReference>
<name>A0A8X8AY75_BRACI</name>
<dbReference type="PANTHER" id="PTHR33784">
    <property type="entry name" value="OS05G0482100 PROTEIN"/>
    <property type="match status" value="1"/>
</dbReference>